<feature type="compositionally biased region" description="Acidic residues" evidence="1">
    <location>
        <begin position="1749"/>
        <end position="1771"/>
    </location>
</feature>
<dbReference type="Pfam" id="PF20416">
    <property type="entry name" value="UTP20"/>
    <property type="match status" value="1"/>
</dbReference>
<protein>
    <recommendedName>
        <fullName evidence="7">Small subunit processome component 20 homolog</fullName>
    </recommendedName>
</protein>
<dbReference type="InterPro" id="IPR052575">
    <property type="entry name" value="SSU_processome_comp_20"/>
</dbReference>
<feature type="domain" description="U3 small nucleolar RNA-associated protein 20" evidence="3">
    <location>
        <begin position="1860"/>
        <end position="2078"/>
    </location>
</feature>
<gene>
    <name evidence="5" type="ORF">AALO_G00228160</name>
</gene>
<feature type="compositionally biased region" description="Basic and acidic residues" evidence="1">
    <location>
        <begin position="1788"/>
        <end position="1803"/>
    </location>
</feature>
<organism evidence="5 6">
    <name type="scientific">Alosa alosa</name>
    <name type="common">allis shad</name>
    <dbReference type="NCBI Taxonomy" id="278164"/>
    <lineage>
        <taxon>Eukaryota</taxon>
        <taxon>Metazoa</taxon>
        <taxon>Chordata</taxon>
        <taxon>Craniata</taxon>
        <taxon>Vertebrata</taxon>
        <taxon>Euteleostomi</taxon>
        <taxon>Actinopterygii</taxon>
        <taxon>Neopterygii</taxon>
        <taxon>Teleostei</taxon>
        <taxon>Clupei</taxon>
        <taxon>Clupeiformes</taxon>
        <taxon>Clupeoidei</taxon>
        <taxon>Clupeidae</taxon>
        <taxon>Alosa</taxon>
    </lineage>
</organism>
<name>A0AAV6G5S1_9TELE</name>
<dbReference type="InterPro" id="IPR016024">
    <property type="entry name" value="ARM-type_fold"/>
</dbReference>
<accession>A0AAV6G5S1</accession>
<feature type="compositionally biased region" description="Acidic residues" evidence="1">
    <location>
        <begin position="773"/>
        <end position="825"/>
    </location>
</feature>
<evidence type="ECO:0000313" key="6">
    <source>
        <dbReference type="Proteomes" id="UP000823561"/>
    </source>
</evidence>
<dbReference type="InterPro" id="IPR011430">
    <property type="entry name" value="UTP20_N"/>
</dbReference>
<feature type="region of interest" description="Disordered" evidence="1">
    <location>
        <begin position="911"/>
        <end position="940"/>
    </location>
</feature>
<dbReference type="Pfam" id="PF23099">
    <property type="entry name" value="UTP20_C"/>
    <property type="match status" value="2"/>
</dbReference>
<evidence type="ECO:0000259" key="3">
    <source>
        <dbReference type="Pfam" id="PF20416"/>
    </source>
</evidence>
<keyword evidence="6" id="KW-1185">Reference proteome</keyword>
<dbReference type="GO" id="GO:0030686">
    <property type="term" value="C:90S preribosome"/>
    <property type="evidence" value="ECO:0007669"/>
    <property type="project" value="TreeGrafter"/>
</dbReference>
<feature type="region of interest" description="Disordered" evidence="1">
    <location>
        <begin position="2821"/>
        <end position="2859"/>
    </location>
</feature>
<comment type="caution">
    <text evidence="5">The sequence shown here is derived from an EMBL/GenBank/DDBJ whole genome shotgun (WGS) entry which is preliminary data.</text>
</comment>
<dbReference type="Gene3D" id="1.25.10.10">
    <property type="entry name" value="Leucine-rich Repeat Variant"/>
    <property type="match status" value="2"/>
</dbReference>
<sequence length="2859" mass="323333">MKLKIKPTSHKSDNTYRFLTFSERLANVNIDVIHRIDRTRSYDEEVETYFYEALNKWRDLNLTEHFTVFLKEVSNKSQSFNLLVFHQKAIVDSLKTHLSVKGSMAFQPLLDLVVQLARDLQTDFYPHFPEFFVIITAILETQDTEVLEWVFTCLSYLYKYLWRLMVKDMNKIYSMYSKLLAHKKEHIRNFAAESFSFLMRKVPDFDALFALMFADLGEQSHKAAGVGQLIFEMCKGVRSMFHSCATVALPAALRKLGPSAEEGCVTLPWDAVKEALDHMAEAAANHVEKEHFLVLWDALEGCVKEVVPRLQGSGSDEASQHLDRLLFLYHTLVQHRKGAKVTKPAAVFETLLLLVQISGQSYACSQRTLQVLACLLLGECVPALTPQLTQDAVRKVFRSGMDRDLILTFSKELFKMKQFEQLVLPGLLQYLEVLFGSGDPVGRLQAQELLVRLILEKAPPPSDGSMAFEKYPLVFTGQTQGSGPAGSEGADGKVNVPQYILSLVDLPPDLPLTDLSLPWAALVLLHHIRPVEPESVVPILTTLLNRLLTDVKNGALGRAGLFVARQALSTLLSFRDSAEVLSLLPVELVRSIIQKYPADLSALLLGDLYYTRLSLSGCSTHLSHDALLELYQILKSNFSSNVSKIRLLSLRILSHFEAELAKPAEAEEPRDRQTVFAICLQAEQVPATVQDYREKLLHLRKLRHDLVQPCLPTGPFQEVPLRYLIAMLFVNFTPLWDAVIELLVSHAQGMDSKAFWRVFHEQLDMVAQLAEDELNEEDEDAEGAADGDEDDEGDVADGEEEEEVADEGMEAEEEEEEEEKEGEESDAGRDVSASGDVGVLFLEQLDEGEEGIDERTDFTNFRNLLWRAMSLFPERVEPRSRELSPLLLRFIREEFFPSDLMVAPTQNLLKAAGGATKDAEGKDEEEEEEGPRSRRKGPRRAAAKQLIAHLKVFSKFTNPRALYLEPKLKELYTKLLCHKDQNIQKMALECVLTYKDPAILPYKENLERLLDDKHFKDEIVHFNISEEGTVVQDDHRPQLIPLLMRILYGRMSTKGGSKFQGKAVTASRSSIVLRFLAGCQPHELGVFIDMLLDPVAHYSQGGCAEAVDRVVQESNPAAVLPVGRQHSLLNVVAVLLDKLGHLLDTHLPKLFQILLCLTASVSRVLEHREQLKPGCIAPLKNLRRLGLLRVQDFFSSFESYNFTADQIDAIFNAVVWPQVCRSAFREPPMPPPLLKLIHIWSKNARFFPLLAKQRPGHPECGVLLNVFALLSVKNVSPATTAMVMDIAESLLTTEDFVAMETENEAEKEEELCVNDCVVPELGGASDVSEDSVSLGSKLLYPHVPAVLQYLSKMVRNSDRLRKKKFRAQVGKELNILSKISRFVRDKQQSATLITLLLPYLTKPKTAQETELDILETTQNLLKQCSNPAEFLKPMSRLLSTLQSKLSRQALCAVFQTLAELDGELKYITDMAVQLNAFDSRHLDEIYFDVRLTAFQEATRRVQDMRVLDMRYLHTLMHNCFHSFEIGDMSLADTAILCLSTVIEQLAALGTPEKEFREIVQHNIMDAIRRGLRSKMESVRNDYTTVLACLVKTFPERPEFRDLVQLTNYNDPESDFFEHMKHIQVHRRGRALRRIAKQLMDGTVVMSSRSMQNYIMPYAMTALFDEKMKRNDNMSSAGVEVVGAVCKRLTWSKYLYYLKHFVHILQMGLAEQKLAVNLLLTVLEAFHFDRETLSKEIEAAKLRKEAAATEIEDDEEEADEEDSEDSDGEDAMEPVSTEGDAVAMETEDSATKPDVQQKEAESKKKSTPTVCTGLPQSVQDLEALIGTVHHSVTQSILPRLHKCLTAKVQRDDEHKTMQSKEVKEEEVARVPIAFAMVRLMLSLPQDVMEANLPGVLLKVCVHLRSRFQEIRDVARSTLIKIIQTLGSRYLLYLLKEMQGVLMKGYQVHVLTFTVYHLLCVLKPTLKGGDLDPCLDLLVQMFNNELFGPVAEEKEVKGIGSKLMEARHSKSADSYELLGQFCSQEKVTQIMLPLKEILESTMSLRVSRRVHMVLRRVVTGLLQNDVMTPQAVLMLSHGLVNESLPLITQKNRQKPLPPPDPRLAPPSCLLLPPTPKRGFQKAAVSSKTNTHILVETGLSLLHLSMKTSKVNSSVSDVREMLDPFVELLLDCLGSKHVKVITEALQAFIWVLKFPLPAVEEGVEPLTRQLFLLLKDYASAGAARGENFTLAITILVKSVTKHEITDTQLQVLLGYAEEDIYDHTRQATAFGLLKAILSRKLVVPEMEEVMKKVAKLAITGASDQVRVPCRQIYLKYLMDYPLGKKLRKHLDFVVAQLSYEYDTGRQSALEMMAYIFQSFPQNLLLEHCGLFFVPLSLAVVNDDSARCKKMTALAIKSLLSQLDPEHQNNMFTLVNTWMTGDKMSLRRLGVQVCGLFVEVEGERFTKRMEVLLPLIEKDIHTDNYEDIEEEQDEKAADRLLFCHLTLITKLIKDCGFLQLTKPRDTLTSIWAHVDAHLRHPHSWVWLTAAQLFGQLFAAHRPEQLLELWGESSTSSTSSSPATPVATAHLYNNLDKKMRELVLSFCHQLQSKFLDPTAGDQVVKNLLFVAKVIYLISPESHVTETNKAGENGVTQMEEGKREEEEEMKGEEEEEEGEKAEEEEKGEEEKAEEEEEGEQEEEEEEEEDVDDDRPPSLLWVMKKLCVLAKREAAYTPKVPLKRTCVFKFLGAVAVDLGKDRLDPYLTTIIRPLHRELDSTYADQDPTLKNLAQELIELLKKLVGLQRFSLAFATVQKEASKRRASRKRHRAMQAVANPDIAARRKIKKHTKMEAKKRKMDFSRKPSKAKKLKLRGKSARDLAILQ</sequence>
<feature type="region of interest" description="Disordered" evidence="1">
    <location>
        <begin position="1744"/>
        <end position="1810"/>
    </location>
</feature>
<dbReference type="EMBL" id="JADWDJ010000017">
    <property type="protein sequence ID" value="KAG5267986.1"/>
    <property type="molecule type" value="Genomic_DNA"/>
</dbReference>
<feature type="region of interest" description="Disordered" evidence="1">
    <location>
        <begin position="773"/>
        <end position="834"/>
    </location>
</feature>
<feature type="compositionally biased region" description="Polar residues" evidence="1">
    <location>
        <begin position="2621"/>
        <end position="2630"/>
    </location>
</feature>
<dbReference type="InterPro" id="IPR057525">
    <property type="entry name" value="UTP20_C"/>
</dbReference>
<evidence type="ECO:0000313" key="5">
    <source>
        <dbReference type="EMBL" id="KAG5267986.1"/>
    </source>
</evidence>
<evidence type="ECO:0000259" key="4">
    <source>
        <dbReference type="Pfam" id="PF23099"/>
    </source>
</evidence>
<evidence type="ECO:0008006" key="7">
    <source>
        <dbReference type="Google" id="ProtNLM"/>
    </source>
</evidence>
<feature type="domain" description="U3 small nucleolar RNA-associated protein 20 C-terminal" evidence="4">
    <location>
        <begin position="2423"/>
        <end position="2609"/>
    </location>
</feature>
<feature type="domain" description="U3 small nucleolar RNA-associated protein 20 C-terminal" evidence="4">
    <location>
        <begin position="2692"/>
        <end position="2834"/>
    </location>
</feature>
<feature type="compositionally biased region" description="Basic residues" evidence="1">
    <location>
        <begin position="2821"/>
        <end position="2850"/>
    </location>
</feature>
<dbReference type="GO" id="GO:0032040">
    <property type="term" value="C:small-subunit processome"/>
    <property type="evidence" value="ECO:0007669"/>
    <property type="project" value="TreeGrafter"/>
</dbReference>
<feature type="domain" description="U3 small nucleolar RNA-associated protein 20 N-terminal" evidence="2">
    <location>
        <begin position="941"/>
        <end position="1574"/>
    </location>
</feature>
<proteinExistence type="predicted"/>
<dbReference type="PANTHER" id="PTHR17695:SF11">
    <property type="entry name" value="SMALL SUBUNIT PROCESSOME COMPONENT 20 HOMOLOG"/>
    <property type="match status" value="1"/>
</dbReference>
<evidence type="ECO:0000256" key="1">
    <source>
        <dbReference type="SAM" id="MobiDB-lite"/>
    </source>
</evidence>
<reference evidence="5 6" key="1">
    <citation type="submission" date="2020-10" db="EMBL/GenBank/DDBJ databases">
        <title>Chromosome-scale genome assembly of the Allis shad, Alosa alosa.</title>
        <authorList>
            <person name="Margot Z."/>
            <person name="Christophe K."/>
            <person name="Cabau C."/>
            <person name="Louis A."/>
            <person name="Berthelot C."/>
            <person name="Parey E."/>
            <person name="Roest Crollius H."/>
            <person name="Montfort J."/>
            <person name="Robinson-Rechavi M."/>
            <person name="Bucao C."/>
            <person name="Bouchez O."/>
            <person name="Gislard M."/>
            <person name="Lluch J."/>
            <person name="Milhes M."/>
            <person name="Lampietro C."/>
            <person name="Lopez Roques C."/>
            <person name="Donnadieu C."/>
            <person name="Braasch I."/>
            <person name="Desvignes T."/>
            <person name="Postlethwait J."/>
            <person name="Bobe J."/>
            <person name="Guiguen Y."/>
        </authorList>
    </citation>
    <scope>NUCLEOTIDE SEQUENCE [LARGE SCALE GENOMIC DNA]</scope>
    <source>
        <strain evidence="5">M-15738</strain>
        <tissue evidence="5">Blood</tissue>
    </source>
</reference>
<dbReference type="Proteomes" id="UP000823561">
    <property type="component" value="Chromosome 17"/>
</dbReference>
<feature type="compositionally biased region" description="Acidic residues" evidence="1">
    <location>
        <begin position="2639"/>
        <end position="2686"/>
    </location>
</feature>
<dbReference type="InterPro" id="IPR011989">
    <property type="entry name" value="ARM-like"/>
</dbReference>
<dbReference type="SUPFAM" id="SSF48371">
    <property type="entry name" value="ARM repeat"/>
    <property type="match status" value="3"/>
</dbReference>
<dbReference type="Pfam" id="PF07539">
    <property type="entry name" value="UTP20_N"/>
    <property type="match status" value="1"/>
</dbReference>
<evidence type="ECO:0000259" key="2">
    <source>
        <dbReference type="Pfam" id="PF07539"/>
    </source>
</evidence>
<dbReference type="InterPro" id="IPR046523">
    <property type="entry name" value="UTP20_dom"/>
</dbReference>
<feature type="region of interest" description="Disordered" evidence="1">
    <location>
        <begin position="2621"/>
        <end position="2688"/>
    </location>
</feature>
<dbReference type="PANTHER" id="PTHR17695">
    <property type="entry name" value="SMALL SUBUNIT PROCESSOME COMPONENT 20 HOMOLOG"/>
    <property type="match status" value="1"/>
</dbReference>